<dbReference type="Proteomes" id="UP001077662">
    <property type="component" value="Unassembled WGS sequence"/>
</dbReference>
<dbReference type="RefSeq" id="WP_104149272.1">
    <property type="nucleotide sequence ID" value="NZ_JANSGW010000009.1"/>
</dbReference>
<dbReference type="InterPro" id="IPR013372">
    <property type="entry name" value="Eut_put"/>
</dbReference>
<dbReference type="EMBL" id="JAPTNE010000009">
    <property type="protein sequence ID" value="MCZ0806930.1"/>
    <property type="molecule type" value="Genomic_DNA"/>
</dbReference>
<reference evidence="1" key="1">
    <citation type="submission" date="2022-09" db="EMBL/GenBank/DDBJ databases">
        <title>Genome analysis and characterization of larvicidal activity of Brevibacillus strains.</title>
        <authorList>
            <person name="Patrusheva E.V."/>
            <person name="Izotova A.O."/>
            <person name="Toshchakov S.V."/>
            <person name="Sineoky S.P."/>
        </authorList>
    </citation>
    <scope>NUCLEOTIDE SEQUENCE</scope>
    <source>
        <strain evidence="1">VKPM_B-13247</strain>
    </source>
</reference>
<evidence type="ECO:0000313" key="2">
    <source>
        <dbReference type="Proteomes" id="UP001077662"/>
    </source>
</evidence>
<evidence type="ECO:0000313" key="1">
    <source>
        <dbReference type="EMBL" id="MCZ0806930.1"/>
    </source>
</evidence>
<sequence length="278" mass="31456">MEIQQLIEAITNEVITRLDTLRLQKKPKVFVFSPNENEWLAIKSFLTEKFDVHSVVANDLPCAQEWSNDPLECNVQSFSFILLTGLHCCTLASVALGLNTSDNVITQALLQGKKVYLLQEGLEYRQYRHTASAHLYELYQSYEQKLVTFGVTLIKKTDIHLLGQEGCHLEKQQTQVIGKMSSEQLDDHIPSSVKPIHSNGAGEHDIHLSGERTLMHAPEEVWHINQRVISESVLKKLFLQGAQSFTILPNAILTPLAKDFVRMNQLIVKKTKQEGKNA</sequence>
<dbReference type="PIRSF" id="PIRSF034981">
    <property type="entry name" value="Eut_put"/>
    <property type="match status" value="1"/>
</dbReference>
<dbReference type="AlphaFoldDB" id="A0AAP3DGZ6"/>
<gene>
    <name evidence="1" type="ORF">O0554_08325</name>
</gene>
<name>A0AAP3DGZ6_BRELA</name>
<accession>A0AAP3DGZ6</accession>
<protein>
    <recommendedName>
        <fullName evidence="3">Ethanolamine utilization protein</fullName>
    </recommendedName>
</protein>
<comment type="caution">
    <text evidence="1">The sequence shown here is derived from an EMBL/GenBank/DDBJ whole genome shotgun (WGS) entry which is preliminary data.</text>
</comment>
<proteinExistence type="predicted"/>
<organism evidence="1 2">
    <name type="scientific">Brevibacillus laterosporus</name>
    <name type="common">Bacillus laterosporus</name>
    <dbReference type="NCBI Taxonomy" id="1465"/>
    <lineage>
        <taxon>Bacteria</taxon>
        <taxon>Bacillati</taxon>
        <taxon>Bacillota</taxon>
        <taxon>Bacilli</taxon>
        <taxon>Bacillales</taxon>
        <taxon>Paenibacillaceae</taxon>
        <taxon>Brevibacillus</taxon>
    </lineage>
</organism>
<evidence type="ECO:0008006" key="3">
    <source>
        <dbReference type="Google" id="ProtNLM"/>
    </source>
</evidence>